<dbReference type="PANTHER" id="PTHR30483">
    <property type="entry name" value="LEUCINE-SPECIFIC-BINDING PROTEIN"/>
    <property type="match status" value="1"/>
</dbReference>
<proteinExistence type="inferred from homology"/>
<evidence type="ECO:0000313" key="6">
    <source>
        <dbReference type="Proteomes" id="UP000094412"/>
    </source>
</evidence>
<dbReference type="STRING" id="1566387.QV13_07385"/>
<evidence type="ECO:0000256" key="2">
    <source>
        <dbReference type="ARBA" id="ARBA00022729"/>
    </source>
</evidence>
<dbReference type="Pfam" id="PF13458">
    <property type="entry name" value="Peripla_BP_6"/>
    <property type="match status" value="1"/>
</dbReference>
<comment type="similarity">
    <text evidence="1">Belongs to the leucine-binding protein family.</text>
</comment>
<feature type="domain" description="Leucine-binding protein" evidence="4">
    <location>
        <begin position="21"/>
        <end position="362"/>
    </location>
</feature>
<dbReference type="Proteomes" id="UP000094412">
    <property type="component" value="Unassembled WGS sequence"/>
</dbReference>
<protein>
    <submittedName>
        <fullName evidence="5">Branched-chain amino acid ABC transporter substrate-binding protein</fullName>
    </submittedName>
</protein>
<dbReference type="GO" id="GO:0006865">
    <property type="term" value="P:amino acid transport"/>
    <property type="evidence" value="ECO:0007669"/>
    <property type="project" value="UniProtKB-KW"/>
</dbReference>
<dbReference type="InterPro" id="IPR051010">
    <property type="entry name" value="BCAA_transport"/>
</dbReference>
<evidence type="ECO:0000256" key="3">
    <source>
        <dbReference type="ARBA" id="ARBA00022970"/>
    </source>
</evidence>
<keyword evidence="6" id="KW-1185">Reference proteome</keyword>
<sequence>MVAITSIFAAQASAEDGDVIVGMAVAQSGFMAAYDGDGTNAIKMWVDDQNAKGGLLGRKIKWVLSDTKSDRAQSARSGQEMVDQGADIIVVSGDYDAGSPAAAAAQRAGKLSVFLAAEDPKAGVQGAGPYAFTSSAASQVQGASIAGWAYSKLGAKTEYTLLDSINEYNKSLCAGYKWGTKLVGLTSLGSDTFKNDDPSIQSQITRILALPKKPDVLMVCSYVPGGASAIRQLRSAGLTMPILSGSAMDGTYWVDAVPNLNDFYIPVQASVHGDDPRPAVNEFVAKYKAKYGQAPATVYGLLPYTFLDLWARAVTKAGKTDAASVVPVMEQYKEEMTMIGPRTFTSKLHIQADVPMQILKYENSQPKVVDQFRISEPVPFDVLFRTKN</sequence>
<comment type="caution">
    <text evidence="5">The sequence shown here is derived from an EMBL/GenBank/DDBJ whole genome shotgun (WGS) entry which is preliminary data.</text>
</comment>
<organism evidence="5 6">
    <name type="scientific">Mesorhizobium hungaricum</name>
    <dbReference type="NCBI Taxonomy" id="1566387"/>
    <lineage>
        <taxon>Bacteria</taxon>
        <taxon>Pseudomonadati</taxon>
        <taxon>Pseudomonadota</taxon>
        <taxon>Alphaproteobacteria</taxon>
        <taxon>Hyphomicrobiales</taxon>
        <taxon>Phyllobacteriaceae</taxon>
        <taxon>Mesorhizobium</taxon>
    </lineage>
</organism>
<keyword evidence="2" id="KW-0732">Signal</keyword>
<gene>
    <name evidence="5" type="ORF">QV13_07385</name>
</gene>
<dbReference type="EMBL" id="MDEO01000028">
    <property type="protein sequence ID" value="OCX21582.1"/>
    <property type="molecule type" value="Genomic_DNA"/>
</dbReference>
<evidence type="ECO:0000259" key="4">
    <source>
        <dbReference type="Pfam" id="PF13458"/>
    </source>
</evidence>
<dbReference type="InterPro" id="IPR028081">
    <property type="entry name" value="Leu-bd"/>
</dbReference>
<keyword evidence="3" id="KW-0813">Transport</keyword>
<dbReference type="PANTHER" id="PTHR30483:SF6">
    <property type="entry name" value="PERIPLASMIC BINDING PROTEIN OF ABC TRANSPORTER FOR NATURAL AMINO ACIDS"/>
    <property type="match status" value="1"/>
</dbReference>
<dbReference type="AlphaFoldDB" id="A0A1C2E3I9"/>
<dbReference type="Gene3D" id="3.40.50.2300">
    <property type="match status" value="2"/>
</dbReference>
<evidence type="ECO:0000256" key="1">
    <source>
        <dbReference type="ARBA" id="ARBA00010062"/>
    </source>
</evidence>
<name>A0A1C2E3I9_9HYPH</name>
<dbReference type="InterPro" id="IPR028082">
    <property type="entry name" value="Peripla_BP_I"/>
</dbReference>
<reference evidence="5 6" key="1">
    <citation type="submission" date="2016-08" db="EMBL/GenBank/DDBJ databases">
        <title>Whole genome sequence of Mesorhizobium sp. strain UASWS1009 isolated from industrial sewage.</title>
        <authorList>
            <person name="Crovadore J."/>
            <person name="Calmin G."/>
            <person name="Chablais R."/>
            <person name="Cochard B."/>
            <person name="Lefort F."/>
        </authorList>
    </citation>
    <scope>NUCLEOTIDE SEQUENCE [LARGE SCALE GENOMIC DNA]</scope>
    <source>
        <strain evidence="5 6">UASWS1009</strain>
    </source>
</reference>
<evidence type="ECO:0000313" key="5">
    <source>
        <dbReference type="EMBL" id="OCX21582.1"/>
    </source>
</evidence>
<accession>A0A1C2E3I9</accession>
<dbReference type="SUPFAM" id="SSF53822">
    <property type="entry name" value="Periplasmic binding protein-like I"/>
    <property type="match status" value="1"/>
</dbReference>
<keyword evidence="3" id="KW-0029">Amino-acid transport</keyword>